<dbReference type="InterPro" id="IPR036864">
    <property type="entry name" value="Zn2-C6_fun-type_DNA-bd_sf"/>
</dbReference>
<dbReference type="PANTHER" id="PTHR31001">
    <property type="entry name" value="UNCHARACTERIZED TRANSCRIPTIONAL REGULATORY PROTEIN"/>
    <property type="match status" value="1"/>
</dbReference>
<protein>
    <recommendedName>
        <fullName evidence="9">Zn(2)-C6 fungal-type domain-containing protein</fullName>
    </recommendedName>
</protein>
<feature type="compositionally biased region" description="Polar residues" evidence="4">
    <location>
        <begin position="857"/>
        <end position="868"/>
    </location>
</feature>
<dbReference type="GO" id="GO:0005634">
    <property type="term" value="C:nucleus"/>
    <property type="evidence" value="ECO:0007669"/>
    <property type="project" value="UniProtKB-SubCell"/>
</dbReference>
<feature type="region of interest" description="Disordered" evidence="4">
    <location>
        <begin position="899"/>
        <end position="940"/>
    </location>
</feature>
<feature type="compositionally biased region" description="Basic and acidic residues" evidence="4">
    <location>
        <begin position="1944"/>
        <end position="1976"/>
    </location>
</feature>
<feature type="region of interest" description="Disordered" evidence="4">
    <location>
        <begin position="117"/>
        <end position="153"/>
    </location>
</feature>
<feature type="compositionally biased region" description="Polar residues" evidence="4">
    <location>
        <begin position="1929"/>
        <end position="1942"/>
    </location>
</feature>
<feature type="compositionally biased region" description="Low complexity" evidence="4">
    <location>
        <begin position="117"/>
        <end position="129"/>
    </location>
</feature>
<evidence type="ECO:0000259" key="6">
    <source>
        <dbReference type="SMART" id="SM00906"/>
    </source>
</evidence>
<feature type="compositionally biased region" description="Basic and acidic residues" evidence="4">
    <location>
        <begin position="921"/>
        <end position="940"/>
    </location>
</feature>
<dbReference type="GO" id="GO:0006351">
    <property type="term" value="P:DNA-templated transcription"/>
    <property type="evidence" value="ECO:0007669"/>
    <property type="project" value="InterPro"/>
</dbReference>
<evidence type="ECO:0000259" key="5">
    <source>
        <dbReference type="SMART" id="SM00066"/>
    </source>
</evidence>
<dbReference type="InterPro" id="IPR036047">
    <property type="entry name" value="F-box-like_dom_sf"/>
</dbReference>
<dbReference type="CDD" id="cd09917">
    <property type="entry name" value="F-box_SF"/>
    <property type="match status" value="1"/>
</dbReference>
<feature type="compositionally biased region" description="Polar residues" evidence="4">
    <location>
        <begin position="1659"/>
        <end position="1672"/>
    </location>
</feature>
<feature type="compositionally biased region" description="Basic and acidic residues" evidence="4">
    <location>
        <begin position="1647"/>
        <end position="1658"/>
    </location>
</feature>
<feature type="region of interest" description="Disordered" evidence="4">
    <location>
        <begin position="2212"/>
        <end position="2257"/>
    </location>
</feature>
<comment type="caution">
    <text evidence="7">The sequence shown here is derived from an EMBL/GenBank/DDBJ whole genome shotgun (WGS) entry which is preliminary data.</text>
</comment>
<dbReference type="Pfam" id="PF25422">
    <property type="entry name" value="DUF7892"/>
    <property type="match status" value="1"/>
</dbReference>
<dbReference type="SMART" id="SM00066">
    <property type="entry name" value="GAL4"/>
    <property type="match status" value="1"/>
</dbReference>
<feature type="compositionally biased region" description="Basic and acidic residues" evidence="4">
    <location>
        <begin position="1987"/>
        <end position="2020"/>
    </location>
</feature>
<gene>
    <name evidence="7" type="ORF">F53441_7375</name>
</gene>
<evidence type="ECO:0008006" key="9">
    <source>
        <dbReference type="Google" id="ProtNLM"/>
    </source>
</evidence>
<evidence type="ECO:0000313" key="8">
    <source>
        <dbReference type="Proteomes" id="UP000605986"/>
    </source>
</evidence>
<feature type="region of interest" description="Disordered" evidence="4">
    <location>
        <begin position="1"/>
        <end position="23"/>
    </location>
</feature>
<feature type="compositionally biased region" description="Basic and acidic residues" evidence="4">
    <location>
        <begin position="1858"/>
        <end position="1872"/>
    </location>
</feature>
<evidence type="ECO:0000256" key="4">
    <source>
        <dbReference type="SAM" id="MobiDB-lite"/>
    </source>
</evidence>
<dbReference type="InterPro" id="IPR057214">
    <property type="entry name" value="DUF7892"/>
</dbReference>
<reference evidence="7" key="1">
    <citation type="submission" date="2020-01" db="EMBL/GenBank/DDBJ databases">
        <title>Identification and distribution of gene clusters putatively required for synthesis of sphingolipid metabolism inhibitors in phylogenetically diverse species of the filamentous fungus Fusarium.</title>
        <authorList>
            <person name="Kim H.-S."/>
            <person name="Busman M."/>
            <person name="Brown D.W."/>
            <person name="Divon H."/>
            <person name="Uhlig S."/>
            <person name="Proctor R.H."/>
        </authorList>
    </citation>
    <scope>NUCLEOTIDE SEQUENCE</scope>
    <source>
        <strain evidence="7">NRRL 53441</strain>
    </source>
</reference>
<feature type="domain" description="Xylanolytic transcriptional activator regulatory" evidence="6">
    <location>
        <begin position="360"/>
        <end position="434"/>
    </location>
</feature>
<keyword evidence="3" id="KW-0539">Nucleus</keyword>
<dbReference type="Gene3D" id="4.10.240.10">
    <property type="entry name" value="Zn(2)-C6 fungal-type DNA-binding domain"/>
    <property type="match status" value="1"/>
</dbReference>
<dbReference type="InterPro" id="IPR001138">
    <property type="entry name" value="Zn2Cys6_DnaBD"/>
</dbReference>
<dbReference type="PANTHER" id="PTHR31001:SF49">
    <property type="entry name" value="ZN(II)2CYS6 TRANSCRIPTION FACTOR (EUROFUNG)"/>
    <property type="match status" value="1"/>
</dbReference>
<accession>A0A8H4NVK0</accession>
<feature type="domain" description="Zn(2)-C6 fungal-type" evidence="5">
    <location>
        <begin position="28"/>
        <end position="74"/>
    </location>
</feature>
<feature type="compositionally biased region" description="Polar residues" evidence="4">
    <location>
        <begin position="2242"/>
        <end position="2257"/>
    </location>
</feature>
<dbReference type="GO" id="GO:0003677">
    <property type="term" value="F:DNA binding"/>
    <property type="evidence" value="ECO:0007669"/>
    <property type="project" value="InterPro"/>
</dbReference>
<evidence type="ECO:0000256" key="1">
    <source>
        <dbReference type="ARBA" id="ARBA00004123"/>
    </source>
</evidence>
<evidence type="ECO:0000256" key="2">
    <source>
        <dbReference type="ARBA" id="ARBA00022723"/>
    </source>
</evidence>
<feature type="compositionally biased region" description="Polar residues" evidence="4">
    <location>
        <begin position="75"/>
        <end position="84"/>
    </location>
</feature>
<feature type="region of interest" description="Disordered" evidence="4">
    <location>
        <begin position="56"/>
        <end position="86"/>
    </location>
</feature>
<dbReference type="GO" id="GO:0008270">
    <property type="term" value="F:zinc ion binding"/>
    <property type="evidence" value="ECO:0007669"/>
    <property type="project" value="InterPro"/>
</dbReference>
<keyword evidence="2" id="KW-0479">Metal-binding</keyword>
<dbReference type="SUPFAM" id="SSF81383">
    <property type="entry name" value="F-box domain"/>
    <property type="match status" value="1"/>
</dbReference>
<dbReference type="CDD" id="cd12148">
    <property type="entry name" value="fungal_TF_MHR"/>
    <property type="match status" value="1"/>
</dbReference>
<feature type="compositionally biased region" description="Acidic residues" evidence="4">
    <location>
        <begin position="141"/>
        <end position="152"/>
    </location>
</feature>
<dbReference type="EMBL" id="JAADJG010000290">
    <property type="protein sequence ID" value="KAF4449325.1"/>
    <property type="molecule type" value="Genomic_DNA"/>
</dbReference>
<comment type="subcellular location">
    <subcellularLocation>
        <location evidence="1">Nucleus</location>
    </subcellularLocation>
</comment>
<dbReference type="InterPro" id="IPR007219">
    <property type="entry name" value="XnlR_reg_dom"/>
</dbReference>
<evidence type="ECO:0000313" key="7">
    <source>
        <dbReference type="EMBL" id="KAF4449325.1"/>
    </source>
</evidence>
<proteinExistence type="predicted"/>
<evidence type="ECO:0000256" key="3">
    <source>
        <dbReference type="ARBA" id="ARBA00023242"/>
    </source>
</evidence>
<dbReference type="Proteomes" id="UP000605986">
    <property type="component" value="Unassembled WGS sequence"/>
</dbReference>
<feature type="compositionally biased region" description="Polar residues" evidence="4">
    <location>
        <begin position="1874"/>
        <end position="1887"/>
    </location>
</feature>
<dbReference type="CDD" id="cd00067">
    <property type="entry name" value="GAL4"/>
    <property type="match status" value="1"/>
</dbReference>
<organism evidence="7 8">
    <name type="scientific">Fusarium austroafricanum</name>
    <dbReference type="NCBI Taxonomy" id="2364996"/>
    <lineage>
        <taxon>Eukaryota</taxon>
        <taxon>Fungi</taxon>
        <taxon>Dikarya</taxon>
        <taxon>Ascomycota</taxon>
        <taxon>Pezizomycotina</taxon>
        <taxon>Sordariomycetes</taxon>
        <taxon>Hypocreomycetidae</taxon>
        <taxon>Hypocreales</taxon>
        <taxon>Nectriaceae</taxon>
        <taxon>Fusarium</taxon>
        <taxon>Fusarium concolor species complex</taxon>
    </lineage>
</organism>
<dbReference type="GO" id="GO:0000981">
    <property type="term" value="F:DNA-binding transcription factor activity, RNA polymerase II-specific"/>
    <property type="evidence" value="ECO:0007669"/>
    <property type="project" value="InterPro"/>
</dbReference>
<dbReference type="Pfam" id="PF04082">
    <property type="entry name" value="Fungal_trans"/>
    <property type="match status" value="1"/>
</dbReference>
<dbReference type="SMART" id="SM00906">
    <property type="entry name" value="Fungal_trans"/>
    <property type="match status" value="1"/>
</dbReference>
<feature type="region of interest" description="Disordered" evidence="4">
    <location>
        <begin position="1836"/>
        <end position="1887"/>
    </location>
</feature>
<sequence length="2257" mass="251841">MTPTPPSTNSSQGARSPEEQFRVVRKRNRVPLSCYPCRTRKKCDRSHPCSNCTKREGMGTTSCSYATPVTRKKNQSQGDSSPDDMQNRIDRLEGLVLSLMHGGANVDAASAAAAGAATTQSTTDSGSSAKAGRGDDNAMAYDEEENSDEEEGLATSLGFLKVDTDKGKSLYVGQEHWHTLLADISEVKNYFTSHKKELETSYERVKSSKPMAAREGPTLLLGALPASEIEIRAELPPKSAVLTLCSRYFNSMDNAVNIIHGPTFQQQLKDHWQDPNKTPIMWLGMLYSVLCLAMLSYHKVGDEPPEWRGRTLELANEYRLRTVQCLIKSDYTKPNEYTVETMILYVFGEYSSRWDADLGLWLIVSLIVRIAYRMGYHRDAKWFPSITPFQAEMRRRTWSLVRMTDVIFSHQVSLPSMIYENDCDTQLPNNIFDDEFYPSIKELPPSRPSTVATPIAYMIAKSRLCFELGNILQATGQVGKHVPYDEIIRFDAKLRQIMQELPPHLKLTPLEGSHDPVTLIIARFNVDILYQKILCLLHRKYLPKARQAARYAHSRRAAIEASLTALDHLAVLYRESQSNGRLRSVSWFVKSIATKDFTLPAMLVILDLHFDNIAAQSSIAQDDDGASTWNDDQRSKMIGSLETAREIWNTLADTSMEAFKAAKVIDIMLDKIKDPSSSNVDMPGVPSPMPGLTQGAGADTSPAMAPGFVSPNSLPDFNAAANHFSTSNPAAFMGMDFGMSGPEGLDFQTDGFAGAGPASPFSSMFSNLGANTNPGMDMGANFDWNAFENYTQMANWGADQSFQIYVAVPRKHKDKEVEVEVEVEEEMPTYIDDELYQRGMLLMPTPQNHGANPPGLTLTQAPSTTSDTNKADVHMADESDYEPSEASSYDPAAALLDTISQPSKKRRQSLDATDSQQPKKVRLEADPSRSREHQKLVKDRAKQLPREIWQHIFTLVPPRNLGRLLSVNKLFHAFLSPFVTDSPARHNVVPSCLPPLKPDAIWQASRRLVWPRMPAPLKGKSEVQMWRLVCSVSCQFCGSKGQKKSLPSNNETWRSGPGPGDVCPIFPFCVFTCGNCLKKRAIKEIDLLLSSSFPSVLLPALPPVLVDADMHVIHPRAIQTGAWPPNTQVTKLYWSGHVEQINAEFEKVKALGPAAAEEWIKGLEIRGKQALVDASRWEKWAGSGGMAQLRVPKTAANAEVPVASIPLPSLPPLSKPSLGPGQQTDEQQKQAPVANEKPGPAAQLDANSQQKRTLTQQKRTKEEAALLKTKRRADIESRAMLLDPPLTPDILAHIPSFQAALQIITPLDDNSWELLKTRLIAQREEAELREKQSDLNTQALREKLVVKEVEKKPTREPKEVTDEEWDDIQGPVRARISEYADEIIEGWNYGAKVKKKNCPQYAADVLLYVRKRFYAEVAKDTAAMIAAGKKPIVEPREGPWTQKLTLENMKWVFDVKIKPRTESMRKELFLCNGCLGGNGVLKFFGLEGVLQHYAAKHTLALSLGNIVVHWRAEWPEVPPFSPDPSAKEKAYYGKDLSNSLPSTSAAIQQPYPGFQSGPPTGYVPPVYGAEAPPLSHYGSGPPVPMPPLATYGQAAPHPYGAPYSTTPYYGPTSYASYSLPFSPGMVYGSHDQSNSYRAPPVSAHGHFDYEPYPSHHDTTNATPTDNHQQSRSETLIKNTQSVWSKIGCNKKAPPAIRAFALIYHVTKAFEETYHEVPSLAMFIEATAKARKLRTFRCLNGVSCKICNDDTVFHLPKLAIHFESEHIKLPMSQGRFSIDWRTDMIKLPGEERLAGFTEKISRDSPTYSLFQEALPWAFKQSFIEKYASKHVQAVANGTQPSQESIQPPAQAFSATASDQSKEGCMHSGGEHIKKQGQQPDNAYPANQPQTAMLPNAVLVPARLQNEPEQDVPQLRPASEVYGRKNRWPPVSQTRPNQAGTNASRLGDHSPADFERPQESVRRGDGGEVRVKSEHESTVHPLSGPLKPRNGDHWRDEKSSDYRNVHERRYSEMGSAELRDRSASVGNRPQEHHPPVTTSTNLVPSYVEAGRRGEEPQVIQNHQIREEEVIYVDESGREIGRGLRARNTLPRESRYGVPDDRRFGENGLHSSSWYDGHGRVHYKERSPLPRYTPPEYHYEPPAALRHASYDRQGTRPPPEHPSEAYELVEVRHPDGDYFIRRLIWPDDRTYYAYETRQSAREHSVYPPRIAEGTVGYGVDPRVNPSVPGQPATRPGYNDYDPRYPSSTTGEPSAYTGNQR</sequence>
<keyword evidence="8" id="KW-1185">Reference proteome</keyword>
<feature type="region of interest" description="Disordered" evidence="4">
    <location>
        <begin position="845"/>
        <end position="871"/>
    </location>
</feature>
<feature type="region of interest" description="Disordered" evidence="4">
    <location>
        <begin position="1647"/>
        <end position="1672"/>
    </location>
</feature>
<dbReference type="InterPro" id="IPR050613">
    <property type="entry name" value="Sec_Metabolite_Reg"/>
</dbReference>
<dbReference type="OrthoDB" id="762982at2759"/>
<name>A0A8H4NVK0_9HYPO</name>
<feature type="region of interest" description="Disordered" evidence="4">
    <location>
        <begin position="1904"/>
        <end position="2039"/>
    </location>
</feature>
<feature type="compositionally biased region" description="Polar residues" evidence="4">
    <location>
        <begin position="1836"/>
        <end position="1857"/>
    </location>
</feature>
<feature type="region of interest" description="Disordered" evidence="4">
    <location>
        <begin position="1206"/>
        <end position="1263"/>
    </location>
</feature>